<dbReference type="Proteomes" id="UP000743001">
    <property type="component" value="Unassembled WGS sequence"/>
</dbReference>
<evidence type="ECO:0000313" key="3">
    <source>
        <dbReference type="Proteomes" id="UP000743001"/>
    </source>
</evidence>
<dbReference type="Pfam" id="PF00534">
    <property type="entry name" value="Glycos_transf_1"/>
    <property type="match status" value="1"/>
</dbReference>
<dbReference type="PANTHER" id="PTHR46656">
    <property type="entry name" value="PUTATIVE-RELATED"/>
    <property type="match status" value="1"/>
</dbReference>
<sequence>MVCKIKNLIYRITYKLAVKIKPLITSIVSPTVRQKVKRMLLKKAFPIEKATSTHSYVTGARGVNLLGYSRAEMGIGESCRIAANNLEAAHIPFGILNFTGTNSARMEDLSWVHKEITGPNYNINLLHVNAEQMTEIYAKYGNTLFQNRYTIGYWHWELPEFPDEWLEGFSLVDEVWVPSTFVADSIALKSPVPVVKIPHSIDVKIKEPRNRAYFRLPENAFLFLSMYDVKSYQERKNPKAVVEAFKVAFKPDDASVGLVLKVNSYRSGTAELRALDSLIEDYQNIYLITDTISRNDINALLNVTDCFVSLHRSEGFGLGLAEAMYLGKPVIGTNWSSNTDFMNTSNSCPVDYRLIQVGNDYGPYKAYQQWADPDVDQAGDYMKRLAADKEFYDKIALAGQRNIKEGFSPPAIGKLIQERLKYIEKWKFGGRQ</sequence>
<dbReference type="CDD" id="cd03801">
    <property type="entry name" value="GT4_PimA-like"/>
    <property type="match status" value="1"/>
</dbReference>
<dbReference type="PANTHER" id="PTHR46656:SF3">
    <property type="entry name" value="PUTATIVE-RELATED"/>
    <property type="match status" value="1"/>
</dbReference>
<evidence type="ECO:0000259" key="1">
    <source>
        <dbReference type="Pfam" id="PF00534"/>
    </source>
</evidence>
<organism evidence="2 3">
    <name type="scientific">Paenibacillus brevis</name>
    <dbReference type="NCBI Taxonomy" id="2841508"/>
    <lineage>
        <taxon>Bacteria</taxon>
        <taxon>Bacillati</taxon>
        <taxon>Bacillota</taxon>
        <taxon>Bacilli</taxon>
        <taxon>Bacillales</taxon>
        <taxon>Paenibacillaceae</taxon>
        <taxon>Paenibacillus</taxon>
    </lineage>
</organism>
<gene>
    <name evidence="2" type="ORF">KQJ23_18610</name>
</gene>
<name>A0ABS6FUE8_9BACL</name>
<evidence type="ECO:0000313" key="2">
    <source>
        <dbReference type="EMBL" id="MBU5673850.1"/>
    </source>
</evidence>
<comment type="caution">
    <text evidence="2">The sequence shown here is derived from an EMBL/GenBank/DDBJ whole genome shotgun (WGS) entry which is preliminary data.</text>
</comment>
<protein>
    <submittedName>
        <fullName evidence="2">Glycosyltransferase family 4 protein</fullName>
    </submittedName>
</protein>
<proteinExistence type="predicted"/>
<accession>A0ABS6FUE8</accession>
<dbReference type="InterPro" id="IPR001296">
    <property type="entry name" value="Glyco_trans_1"/>
</dbReference>
<keyword evidence="3" id="KW-1185">Reference proteome</keyword>
<feature type="domain" description="Glycosyl transferase family 1" evidence="1">
    <location>
        <begin position="229"/>
        <end position="338"/>
    </location>
</feature>
<reference evidence="2 3" key="1">
    <citation type="submission" date="2021-06" db="EMBL/GenBank/DDBJ databases">
        <authorList>
            <person name="Sun Q."/>
            <person name="Li D."/>
        </authorList>
    </citation>
    <scope>NUCLEOTIDE SEQUENCE [LARGE SCALE GENOMIC DNA]</scope>
    <source>
        <strain evidence="2 3">MSJ-6</strain>
    </source>
</reference>
<dbReference type="EMBL" id="JAHLQJ010000018">
    <property type="protein sequence ID" value="MBU5673850.1"/>
    <property type="molecule type" value="Genomic_DNA"/>
</dbReference>